<name>A0ABR4FAK7_9PEZI</name>
<dbReference type="PANTHER" id="PTHR12276">
    <property type="entry name" value="EPSIN/ENT-RELATED"/>
    <property type="match status" value="1"/>
</dbReference>
<feature type="compositionally biased region" description="Polar residues" evidence="1">
    <location>
        <begin position="457"/>
        <end position="478"/>
    </location>
</feature>
<feature type="domain" description="ENTH" evidence="2">
    <location>
        <begin position="51"/>
        <end position="184"/>
    </location>
</feature>
<proteinExistence type="predicted"/>
<feature type="region of interest" description="Disordered" evidence="1">
    <location>
        <begin position="1"/>
        <end position="31"/>
    </location>
</feature>
<feature type="compositionally biased region" description="Basic and acidic residues" evidence="1">
    <location>
        <begin position="1"/>
        <end position="14"/>
    </location>
</feature>
<dbReference type="PANTHER" id="PTHR12276:SF45">
    <property type="entry name" value="CLATHRIN INTERACTOR 1"/>
    <property type="match status" value="1"/>
</dbReference>
<reference evidence="3 4" key="1">
    <citation type="submission" date="2024-03" db="EMBL/GenBank/DDBJ databases">
        <title>A high-quality draft genome sequence of Diaporthe vaccinii, a causative agent of upright dieback and viscid rot disease in cranberry plants.</title>
        <authorList>
            <person name="Sarrasin M."/>
            <person name="Lang B.F."/>
            <person name="Burger G."/>
        </authorList>
    </citation>
    <scope>NUCLEOTIDE SEQUENCE [LARGE SCALE GENOMIC DNA]</scope>
    <source>
        <strain evidence="3 4">IS7</strain>
    </source>
</reference>
<comment type="caution">
    <text evidence="3">The sequence shown here is derived from an EMBL/GenBank/DDBJ whole genome shotgun (WGS) entry which is preliminary data.</text>
</comment>
<dbReference type="EMBL" id="JBAWTH010000005">
    <property type="protein sequence ID" value="KAL2291735.1"/>
    <property type="molecule type" value="Genomic_DNA"/>
</dbReference>
<evidence type="ECO:0000259" key="2">
    <source>
        <dbReference type="PROSITE" id="PS50942"/>
    </source>
</evidence>
<dbReference type="PROSITE" id="PS50942">
    <property type="entry name" value="ENTH"/>
    <property type="match status" value="1"/>
</dbReference>
<feature type="region of interest" description="Disordered" evidence="1">
    <location>
        <begin position="247"/>
        <end position="568"/>
    </location>
</feature>
<feature type="compositionally biased region" description="Polar residues" evidence="1">
    <location>
        <begin position="367"/>
        <end position="389"/>
    </location>
</feature>
<dbReference type="Proteomes" id="UP001600888">
    <property type="component" value="Unassembled WGS sequence"/>
</dbReference>
<dbReference type="SMART" id="SM00273">
    <property type="entry name" value="ENTH"/>
    <property type="match status" value="1"/>
</dbReference>
<dbReference type="InterPro" id="IPR008942">
    <property type="entry name" value="ENTH_VHS"/>
</dbReference>
<feature type="compositionally biased region" description="Basic and acidic residues" evidence="1">
    <location>
        <begin position="273"/>
        <end position="291"/>
    </location>
</feature>
<feature type="compositionally biased region" description="Low complexity" evidence="1">
    <location>
        <begin position="323"/>
        <end position="352"/>
    </location>
</feature>
<feature type="compositionally biased region" description="Polar residues" evidence="1">
    <location>
        <begin position="510"/>
        <end position="519"/>
    </location>
</feature>
<dbReference type="SUPFAM" id="SSF48464">
    <property type="entry name" value="ENTH/VHS domain"/>
    <property type="match status" value="1"/>
</dbReference>
<sequence>MISRQEYARSRMVSDVRQTPTASMATDSRGNSCHELHGDGVQGTTTTVGPAPTLTMLTRRQQVREATNNEPWGASSSVMQEIANGTFNYQTLNEIMPMIYRRFTEKAAEEWRQIYKALQLLEYLIKHGSERVIDDARSHLTLLKMLRQFHFIDQNGKDQGINVRNRAKELTDLLGDVERIRAERKKARANKAKYTGVEGGAGLGGGFSSGGSSRYGGFGSESGGYGGGPSTNFGGYSGGVYGDGGGFGGESSDFRDSSRRAGGGDQFEEYDEFEGHENPEPSRRKTTERAGTKKTTPAPAPAEPPKKKEPEVDLFSFDDPVPSSSSAAPAAPSNGSGLASLSTTTAPAAAAANDDDDFDDFQSATPAGQTSAPQSSAFGNPLMTSNASGATFAAPAPVSAPANLTDMMGFSSMTPPPASNTTSTPTANYSSFNTPLASSTTMSPTGNKPLGGGYQPSGPNYFTSVQAGTPQSASTPTSAGGMAALRPTGTGSSAKKPAGGDAFGALWANASGTGAKKQSTGGGPALGQLAKEKSSAGIWGAPASQPKPAGGSQPLANTGSSGLDDLLG</sequence>
<feature type="compositionally biased region" description="Low complexity" evidence="1">
    <location>
        <begin position="419"/>
        <end position="431"/>
    </location>
</feature>
<dbReference type="CDD" id="cd16992">
    <property type="entry name" value="ENTH_Ent3"/>
    <property type="match status" value="1"/>
</dbReference>
<protein>
    <recommendedName>
        <fullName evidence="2">ENTH domain-containing protein</fullName>
    </recommendedName>
</protein>
<gene>
    <name evidence="3" type="ORF">FJTKL_11934</name>
</gene>
<dbReference type="InterPro" id="IPR013809">
    <property type="entry name" value="ENTH"/>
</dbReference>
<evidence type="ECO:0000313" key="3">
    <source>
        <dbReference type="EMBL" id="KAL2291735.1"/>
    </source>
</evidence>
<evidence type="ECO:0000313" key="4">
    <source>
        <dbReference type="Proteomes" id="UP001600888"/>
    </source>
</evidence>
<organism evidence="3 4">
    <name type="scientific">Diaporthe vaccinii</name>
    <dbReference type="NCBI Taxonomy" id="105482"/>
    <lineage>
        <taxon>Eukaryota</taxon>
        <taxon>Fungi</taxon>
        <taxon>Dikarya</taxon>
        <taxon>Ascomycota</taxon>
        <taxon>Pezizomycotina</taxon>
        <taxon>Sordariomycetes</taxon>
        <taxon>Sordariomycetidae</taxon>
        <taxon>Diaporthales</taxon>
        <taxon>Diaporthaceae</taxon>
        <taxon>Diaporthe</taxon>
        <taxon>Diaporthe eres species complex</taxon>
    </lineage>
</organism>
<feature type="compositionally biased region" description="Polar residues" evidence="1">
    <location>
        <begin position="432"/>
        <end position="446"/>
    </location>
</feature>
<dbReference type="Pfam" id="PF01417">
    <property type="entry name" value="ENTH"/>
    <property type="match status" value="1"/>
</dbReference>
<evidence type="ECO:0000256" key="1">
    <source>
        <dbReference type="SAM" id="MobiDB-lite"/>
    </source>
</evidence>
<keyword evidence="4" id="KW-1185">Reference proteome</keyword>
<feature type="compositionally biased region" description="Polar residues" evidence="1">
    <location>
        <begin position="16"/>
        <end position="31"/>
    </location>
</feature>
<dbReference type="Gene3D" id="1.25.40.90">
    <property type="match status" value="1"/>
</dbReference>
<accession>A0ABR4FAK7</accession>